<sequence length="134" mass="14484">MLSFVAKAKSFAEAWIQHQPPTTNLTTQRNQKEAFTIAMMMSRVPPHLHSIRAQILSSSTTPSLSDVCSMLLKVTPPSEAPPVFAPALLQQPLLSTPPPRGASTRGGGGGGATPVSGTRTWWSLFYEMHILWTG</sequence>
<protein>
    <submittedName>
        <fullName evidence="2">Uncharacterized protein</fullName>
    </submittedName>
</protein>
<evidence type="ECO:0000313" key="2">
    <source>
        <dbReference type="EMBL" id="KAK8931093.1"/>
    </source>
</evidence>
<evidence type="ECO:0000313" key="3">
    <source>
        <dbReference type="Proteomes" id="UP001418222"/>
    </source>
</evidence>
<gene>
    <name evidence="2" type="ORF">KSP39_PZI016657</name>
</gene>
<evidence type="ECO:0000256" key="1">
    <source>
        <dbReference type="SAM" id="MobiDB-lite"/>
    </source>
</evidence>
<feature type="region of interest" description="Disordered" evidence="1">
    <location>
        <begin position="94"/>
        <end position="115"/>
    </location>
</feature>
<name>A0AAP0B739_9ASPA</name>
<dbReference type="Proteomes" id="UP001418222">
    <property type="component" value="Unassembled WGS sequence"/>
</dbReference>
<keyword evidence="3" id="KW-1185">Reference proteome</keyword>
<reference evidence="2 3" key="1">
    <citation type="journal article" date="2022" name="Nat. Plants">
        <title>Genomes of leafy and leafless Platanthera orchids illuminate the evolution of mycoheterotrophy.</title>
        <authorList>
            <person name="Li M.H."/>
            <person name="Liu K.W."/>
            <person name="Li Z."/>
            <person name="Lu H.C."/>
            <person name="Ye Q.L."/>
            <person name="Zhang D."/>
            <person name="Wang J.Y."/>
            <person name="Li Y.F."/>
            <person name="Zhong Z.M."/>
            <person name="Liu X."/>
            <person name="Yu X."/>
            <person name="Liu D.K."/>
            <person name="Tu X.D."/>
            <person name="Liu B."/>
            <person name="Hao Y."/>
            <person name="Liao X.Y."/>
            <person name="Jiang Y.T."/>
            <person name="Sun W.H."/>
            <person name="Chen J."/>
            <person name="Chen Y.Q."/>
            <person name="Ai Y."/>
            <person name="Zhai J.W."/>
            <person name="Wu S.S."/>
            <person name="Zhou Z."/>
            <person name="Hsiao Y.Y."/>
            <person name="Wu W.L."/>
            <person name="Chen Y.Y."/>
            <person name="Lin Y.F."/>
            <person name="Hsu J.L."/>
            <person name="Li C.Y."/>
            <person name="Wang Z.W."/>
            <person name="Zhao X."/>
            <person name="Zhong W.Y."/>
            <person name="Ma X.K."/>
            <person name="Ma L."/>
            <person name="Huang J."/>
            <person name="Chen G.Z."/>
            <person name="Huang M.Z."/>
            <person name="Huang L."/>
            <person name="Peng D.H."/>
            <person name="Luo Y.B."/>
            <person name="Zou S.Q."/>
            <person name="Chen S.P."/>
            <person name="Lan S."/>
            <person name="Tsai W.C."/>
            <person name="Van de Peer Y."/>
            <person name="Liu Z.J."/>
        </authorList>
    </citation>
    <scope>NUCLEOTIDE SEQUENCE [LARGE SCALE GENOMIC DNA]</scope>
    <source>
        <strain evidence="2">Lor287</strain>
    </source>
</reference>
<accession>A0AAP0B739</accession>
<comment type="caution">
    <text evidence="2">The sequence shown here is derived from an EMBL/GenBank/DDBJ whole genome shotgun (WGS) entry which is preliminary data.</text>
</comment>
<dbReference type="AlphaFoldDB" id="A0AAP0B739"/>
<dbReference type="EMBL" id="JBBWWQ010000014">
    <property type="protein sequence ID" value="KAK8931093.1"/>
    <property type="molecule type" value="Genomic_DNA"/>
</dbReference>
<organism evidence="2 3">
    <name type="scientific">Platanthera zijinensis</name>
    <dbReference type="NCBI Taxonomy" id="2320716"/>
    <lineage>
        <taxon>Eukaryota</taxon>
        <taxon>Viridiplantae</taxon>
        <taxon>Streptophyta</taxon>
        <taxon>Embryophyta</taxon>
        <taxon>Tracheophyta</taxon>
        <taxon>Spermatophyta</taxon>
        <taxon>Magnoliopsida</taxon>
        <taxon>Liliopsida</taxon>
        <taxon>Asparagales</taxon>
        <taxon>Orchidaceae</taxon>
        <taxon>Orchidoideae</taxon>
        <taxon>Orchideae</taxon>
        <taxon>Orchidinae</taxon>
        <taxon>Platanthera</taxon>
    </lineage>
</organism>
<proteinExistence type="predicted"/>